<evidence type="ECO:0000313" key="5">
    <source>
        <dbReference type="EMBL" id="MFC4591993.1"/>
    </source>
</evidence>
<protein>
    <submittedName>
        <fullName evidence="5">ArsR/SmtB family transcription factor</fullName>
    </submittedName>
</protein>
<feature type="domain" description="HTH arsR-type" evidence="4">
    <location>
        <begin position="238"/>
        <end position="327"/>
    </location>
</feature>
<dbReference type="Pfam" id="PF12840">
    <property type="entry name" value="HTH_20"/>
    <property type="match status" value="1"/>
</dbReference>
<keyword evidence="6" id="KW-1185">Reference proteome</keyword>
<dbReference type="Proteomes" id="UP001595891">
    <property type="component" value="Unassembled WGS sequence"/>
</dbReference>
<dbReference type="PANTHER" id="PTHR43132">
    <property type="entry name" value="ARSENICAL RESISTANCE OPERON REPRESSOR ARSR-RELATED"/>
    <property type="match status" value="1"/>
</dbReference>
<gene>
    <name evidence="5" type="ORF">ACFO8L_38310</name>
</gene>
<dbReference type="SMART" id="SM00418">
    <property type="entry name" value="HTH_ARSR"/>
    <property type="match status" value="1"/>
</dbReference>
<dbReference type="InterPro" id="IPR036388">
    <property type="entry name" value="WH-like_DNA-bd_sf"/>
</dbReference>
<dbReference type="InterPro" id="IPR011991">
    <property type="entry name" value="ArsR-like_HTH"/>
</dbReference>
<dbReference type="EMBL" id="JBHSFN010000040">
    <property type="protein sequence ID" value="MFC4591993.1"/>
    <property type="molecule type" value="Genomic_DNA"/>
</dbReference>
<evidence type="ECO:0000259" key="4">
    <source>
        <dbReference type="PROSITE" id="PS50987"/>
    </source>
</evidence>
<organism evidence="5 6">
    <name type="scientific">Sphaerisporangium corydalis</name>
    <dbReference type="NCBI Taxonomy" id="1441875"/>
    <lineage>
        <taxon>Bacteria</taxon>
        <taxon>Bacillati</taxon>
        <taxon>Actinomycetota</taxon>
        <taxon>Actinomycetes</taxon>
        <taxon>Streptosporangiales</taxon>
        <taxon>Streptosporangiaceae</taxon>
        <taxon>Sphaerisporangium</taxon>
    </lineage>
</organism>
<keyword evidence="3" id="KW-0804">Transcription</keyword>
<comment type="caution">
    <text evidence="5">The sequence shown here is derived from an EMBL/GenBank/DDBJ whole genome shotgun (WGS) entry which is preliminary data.</text>
</comment>
<reference evidence="6" key="1">
    <citation type="journal article" date="2019" name="Int. J. Syst. Evol. Microbiol.">
        <title>The Global Catalogue of Microorganisms (GCM) 10K type strain sequencing project: providing services to taxonomists for standard genome sequencing and annotation.</title>
        <authorList>
            <consortium name="The Broad Institute Genomics Platform"/>
            <consortium name="The Broad Institute Genome Sequencing Center for Infectious Disease"/>
            <person name="Wu L."/>
            <person name="Ma J."/>
        </authorList>
    </citation>
    <scope>NUCLEOTIDE SEQUENCE [LARGE SCALE GENOMIC DNA]</scope>
    <source>
        <strain evidence="6">CCUG 49560</strain>
    </source>
</reference>
<dbReference type="InterPro" id="IPR036390">
    <property type="entry name" value="WH_DNA-bd_sf"/>
</dbReference>
<keyword evidence="1" id="KW-0805">Transcription regulation</keyword>
<dbReference type="InterPro" id="IPR051011">
    <property type="entry name" value="Metal_resp_trans_reg"/>
</dbReference>
<evidence type="ECO:0000256" key="3">
    <source>
        <dbReference type="ARBA" id="ARBA00023163"/>
    </source>
</evidence>
<sequence>MTRLRLSPIALSRSRFAVSPLAETLSCLIALHRGRSEPWIARWLARHQTGYRDWLADNEVAAGLLPLLAATKWLPDFVAVPPLDGVRTRLADELIVVAAHTDAEIAAMTGHAVAASWEPCDTDWLHLGGLGPRVAAMLDEGWARFVAPDWPRRRMVLERDIMHRAGLLAAYGWQHAIKDMTPTSAWVDDDAILFSHQEFPDRWIDEDGLIFVPHTPGGGSWTCERPPHYALVYPARGAAAGQDDGHPDVISRLLGSGRAHILRELTRPATSTQLAQVLDLSLGTVSAHLAVLRDAGVVAGSRAGRHVIYHLTDRGESLLTLLATRSR</sequence>
<dbReference type="PANTHER" id="PTHR43132:SF6">
    <property type="entry name" value="HTH-TYPE TRANSCRIPTIONAL REPRESSOR CZRA"/>
    <property type="match status" value="1"/>
</dbReference>
<evidence type="ECO:0000313" key="6">
    <source>
        <dbReference type="Proteomes" id="UP001595891"/>
    </source>
</evidence>
<dbReference type="Gene3D" id="1.10.10.10">
    <property type="entry name" value="Winged helix-like DNA-binding domain superfamily/Winged helix DNA-binding domain"/>
    <property type="match status" value="1"/>
</dbReference>
<accession>A0ABV9ERD4</accession>
<dbReference type="RefSeq" id="WP_262846539.1">
    <property type="nucleotide sequence ID" value="NZ_JANZYP010000048.1"/>
</dbReference>
<evidence type="ECO:0000256" key="2">
    <source>
        <dbReference type="ARBA" id="ARBA00023125"/>
    </source>
</evidence>
<dbReference type="PROSITE" id="PS50987">
    <property type="entry name" value="HTH_ARSR_2"/>
    <property type="match status" value="1"/>
</dbReference>
<keyword evidence="2" id="KW-0238">DNA-binding</keyword>
<dbReference type="InterPro" id="IPR001845">
    <property type="entry name" value="HTH_ArsR_DNA-bd_dom"/>
</dbReference>
<evidence type="ECO:0000256" key="1">
    <source>
        <dbReference type="ARBA" id="ARBA00023015"/>
    </source>
</evidence>
<dbReference type="SUPFAM" id="SSF46785">
    <property type="entry name" value="Winged helix' DNA-binding domain"/>
    <property type="match status" value="1"/>
</dbReference>
<name>A0ABV9ERD4_9ACTN</name>
<proteinExistence type="predicted"/>
<dbReference type="CDD" id="cd00090">
    <property type="entry name" value="HTH_ARSR"/>
    <property type="match status" value="1"/>
</dbReference>